<organism evidence="1 2">
    <name type="scientific">Cichorium intybus</name>
    <name type="common">Chicory</name>
    <dbReference type="NCBI Taxonomy" id="13427"/>
    <lineage>
        <taxon>Eukaryota</taxon>
        <taxon>Viridiplantae</taxon>
        <taxon>Streptophyta</taxon>
        <taxon>Embryophyta</taxon>
        <taxon>Tracheophyta</taxon>
        <taxon>Spermatophyta</taxon>
        <taxon>Magnoliopsida</taxon>
        <taxon>eudicotyledons</taxon>
        <taxon>Gunneridae</taxon>
        <taxon>Pentapetalae</taxon>
        <taxon>asterids</taxon>
        <taxon>campanulids</taxon>
        <taxon>Asterales</taxon>
        <taxon>Asteraceae</taxon>
        <taxon>Cichorioideae</taxon>
        <taxon>Cichorieae</taxon>
        <taxon>Cichoriinae</taxon>
        <taxon>Cichorium</taxon>
    </lineage>
</organism>
<name>A0ACB9F0L4_CICIN</name>
<protein>
    <submittedName>
        <fullName evidence="1">Uncharacterized protein</fullName>
    </submittedName>
</protein>
<sequence>MWEVNTFFLLLLLMNCNAVCLCLDFQYLSQLVCVSVVILNRQVGTRQQSSLLDITMKRKWNQTPGHLLFRGGGYGKWNSLHSSIKSVYMSI</sequence>
<keyword evidence="2" id="KW-1185">Reference proteome</keyword>
<proteinExistence type="predicted"/>
<dbReference type="EMBL" id="CM042011">
    <property type="protein sequence ID" value="KAI3764428.1"/>
    <property type="molecule type" value="Genomic_DNA"/>
</dbReference>
<reference evidence="1 2" key="2">
    <citation type="journal article" date="2022" name="Mol. Ecol. Resour.">
        <title>The genomes of chicory, endive, great burdock and yacon provide insights into Asteraceae paleo-polyploidization history and plant inulin production.</title>
        <authorList>
            <person name="Fan W."/>
            <person name="Wang S."/>
            <person name="Wang H."/>
            <person name="Wang A."/>
            <person name="Jiang F."/>
            <person name="Liu H."/>
            <person name="Zhao H."/>
            <person name="Xu D."/>
            <person name="Zhang Y."/>
        </authorList>
    </citation>
    <scope>NUCLEOTIDE SEQUENCE [LARGE SCALE GENOMIC DNA]</scope>
    <source>
        <strain evidence="2">cv. Punajuju</strain>
        <tissue evidence="1">Leaves</tissue>
    </source>
</reference>
<comment type="caution">
    <text evidence="1">The sequence shown here is derived from an EMBL/GenBank/DDBJ whole genome shotgun (WGS) entry which is preliminary data.</text>
</comment>
<dbReference type="Proteomes" id="UP001055811">
    <property type="component" value="Linkage Group LG03"/>
</dbReference>
<evidence type="ECO:0000313" key="1">
    <source>
        <dbReference type="EMBL" id="KAI3764428.1"/>
    </source>
</evidence>
<gene>
    <name evidence="1" type="ORF">L2E82_14436</name>
</gene>
<reference evidence="2" key="1">
    <citation type="journal article" date="2022" name="Mol. Ecol. Resour.">
        <title>The genomes of chicory, endive, great burdock and yacon provide insights into Asteraceae palaeo-polyploidization history and plant inulin production.</title>
        <authorList>
            <person name="Fan W."/>
            <person name="Wang S."/>
            <person name="Wang H."/>
            <person name="Wang A."/>
            <person name="Jiang F."/>
            <person name="Liu H."/>
            <person name="Zhao H."/>
            <person name="Xu D."/>
            <person name="Zhang Y."/>
        </authorList>
    </citation>
    <scope>NUCLEOTIDE SEQUENCE [LARGE SCALE GENOMIC DNA]</scope>
    <source>
        <strain evidence="2">cv. Punajuju</strain>
    </source>
</reference>
<evidence type="ECO:0000313" key="2">
    <source>
        <dbReference type="Proteomes" id="UP001055811"/>
    </source>
</evidence>
<accession>A0ACB9F0L4</accession>